<feature type="signal peptide" evidence="2">
    <location>
        <begin position="1"/>
        <end position="20"/>
    </location>
</feature>
<accession>A0AA95H1Y9</accession>
<dbReference type="GO" id="GO:0009055">
    <property type="term" value="F:electron transfer activity"/>
    <property type="evidence" value="ECO:0007669"/>
    <property type="project" value="InterPro"/>
</dbReference>
<proteinExistence type="predicted"/>
<dbReference type="InterPro" id="IPR036909">
    <property type="entry name" value="Cyt_c-like_dom_sf"/>
</dbReference>
<name>A0AA95H1Y9_9GAMM</name>
<evidence type="ECO:0000256" key="2">
    <source>
        <dbReference type="SAM" id="SignalP"/>
    </source>
</evidence>
<protein>
    <recommendedName>
        <fullName evidence="4">Cytochrome c domain-containing protein</fullName>
    </recommendedName>
</protein>
<evidence type="ECO:0008006" key="4">
    <source>
        <dbReference type="Google" id="ProtNLM"/>
    </source>
</evidence>
<dbReference type="AlphaFoldDB" id="A0AA95H1Y9"/>
<gene>
    <name evidence="3" type="ORF">QJT80_08870</name>
</gene>
<dbReference type="GO" id="GO:0020037">
    <property type="term" value="F:heme binding"/>
    <property type="evidence" value="ECO:0007669"/>
    <property type="project" value="InterPro"/>
</dbReference>
<organism evidence="3">
    <name type="scientific">Candidatus Thiocaldithrix dubininis</name>
    <dbReference type="NCBI Taxonomy" id="3080823"/>
    <lineage>
        <taxon>Bacteria</taxon>
        <taxon>Pseudomonadati</taxon>
        <taxon>Pseudomonadota</taxon>
        <taxon>Gammaproteobacteria</taxon>
        <taxon>Thiotrichales</taxon>
        <taxon>Thiotrichaceae</taxon>
        <taxon>Candidatus Thiocaldithrix</taxon>
    </lineage>
</organism>
<dbReference type="KEGG" id="tdu:QJT80_08870"/>
<reference evidence="3" key="1">
    <citation type="journal article" date="2023" name="Int. J. Mol. Sci.">
        <title>Metagenomics Revealed a New Genus 'Candidatus Thiocaldithrix dubininis' gen. nov., sp. nov. and a New Species 'Candidatus Thiothrix putei' sp. nov. in the Family Thiotrichaceae, Some Members of Which Have Traits of Both Na+- and H+-Motive Energetics.</title>
        <authorList>
            <person name="Ravin N.V."/>
            <person name="Muntyan M.S."/>
            <person name="Smolyakov D.D."/>
            <person name="Rudenko T.S."/>
            <person name="Beletsky A.V."/>
            <person name="Mardanov A.V."/>
            <person name="Grabovich M.Y."/>
        </authorList>
    </citation>
    <scope>NUCLEOTIDE SEQUENCE</scope>
    <source>
        <strain evidence="3">GKL-01</strain>
    </source>
</reference>
<feature type="chain" id="PRO_5041638238" description="Cytochrome c domain-containing protein" evidence="2">
    <location>
        <begin position="21"/>
        <end position="150"/>
    </location>
</feature>
<dbReference type="PROSITE" id="PS51257">
    <property type="entry name" value="PROKAR_LIPOPROTEIN"/>
    <property type="match status" value="1"/>
</dbReference>
<dbReference type="Proteomes" id="UP001300672">
    <property type="component" value="Chromosome"/>
</dbReference>
<dbReference type="EMBL" id="CP124755">
    <property type="protein sequence ID" value="WGZ89616.1"/>
    <property type="molecule type" value="Genomic_DNA"/>
</dbReference>
<evidence type="ECO:0000256" key="1">
    <source>
        <dbReference type="SAM" id="MobiDB-lite"/>
    </source>
</evidence>
<feature type="region of interest" description="Disordered" evidence="1">
    <location>
        <begin position="47"/>
        <end position="72"/>
    </location>
</feature>
<dbReference type="SUPFAM" id="SSF46626">
    <property type="entry name" value="Cytochrome c"/>
    <property type="match status" value="1"/>
</dbReference>
<dbReference type="Gene3D" id="1.10.760.10">
    <property type="entry name" value="Cytochrome c-like domain"/>
    <property type="match status" value="1"/>
</dbReference>
<keyword evidence="2" id="KW-0732">Signal</keyword>
<sequence length="150" mass="15743">MLGRQLRLSIVGLGLISLLAACGDKTETQPLPLNNAATAPKAAPMAADSVPSGAALNQAVAPNSPPSAEVTPAPANALDANLVAGKALHDAKCISCHDTQIYTRPDHKITSLPELQAQVKQCDANLTDHMSDADIQQVVQYLNASFYKFK</sequence>
<evidence type="ECO:0000313" key="3">
    <source>
        <dbReference type="EMBL" id="WGZ89616.1"/>
    </source>
</evidence>
<reference evidence="3" key="2">
    <citation type="submission" date="2023-04" db="EMBL/GenBank/DDBJ databases">
        <authorList>
            <person name="Beletskiy A.V."/>
            <person name="Mardanov A.V."/>
            <person name="Ravin N.V."/>
        </authorList>
    </citation>
    <scope>NUCLEOTIDE SEQUENCE</scope>
    <source>
        <strain evidence="3">GKL-01</strain>
    </source>
</reference>